<evidence type="ECO:0000256" key="1">
    <source>
        <dbReference type="SAM" id="Phobius"/>
    </source>
</evidence>
<protein>
    <submittedName>
        <fullName evidence="2">10604_t:CDS:1</fullName>
    </submittedName>
</protein>
<evidence type="ECO:0000313" key="3">
    <source>
        <dbReference type="Proteomes" id="UP000789572"/>
    </source>
</evidence>
<accession>A0A9N9DIU6</accession>
<dbReference type="EMBL" id="CAJVPJ010003221">
    <property type="protein sequence ID" value="CAG8636961.1"/>
    <property type="molecule type" value="Genomic_DNA"/>
</dbReference>
<gene>
    <name evidence="2" type="ORF">POCULU_LOCUS9212</name>
</gene>
<keyword evidence="1" id="KW-0472">Membrane</keyword>
<dbReference type="OrthoDB" id="2417211at2759"/>
<dbReference type="AlphaFoldDB" id="A0A9N9DIU6"/>
<dbReference type="Proteomes" id="UP000789572">
    <property type="component" value="Unassembled WGS sequence"/>
</dbReference>
<feature type="non-terminal residue" evidence="2">
    <location>
        <position position="328"/>
    </location>
</feature>
<keyword evidence="1" id="KW-0812">Transmembrane</keyword>
<proteinExistence type="predicted"/>
<evidence type="ECO:0000313" key="2">
    <source>
        <dbReference type="EMBL" id="CAG8636961.1"/>
    </source>
</evidence>
<keyword evidence="3" id="KW-1185">Reference proteome</keyword>
<organism evidence="2 3">
    <name type="scientific">Paraglomus occultum</name>
    <dbReference type="NCBI Taxonomy" id="144539"/>
    <lineage>
        <taxon>Eukaryota</taxon>
        <taxon>Fungi</taxon>
        <taxon>Fungi incertae sedis</taxon>
        <taxon>Mucoromycota</taxon>
        <taxon>Glomeromycotina</taxon>
        <taxon>Glomeromycetes</taxon>
        <taxon>Paraglomerales</taxon>
        <taxon>Paraglomeraceae</taxon>
        <taxon>Paraglomus</taxon>
    </lineage>
</organism>
<name>A0A9N9DIU6_9GLOM</name>
<reference evidence="2" key="1">
    <citation type="submission" date="2021-06" db="EMBL/GenBank/DDBJ databases">
        <authorList>
            <person name="Kallberg Y."/>
            <person name="Tangrot J."/>
            <person name="Rosling A."/>
        </authorList>
    </citation>
    <scope>NUCLEOTIDE SEQUENCE</scope>
    <source>
        <strain evidence="2">IA702</strain>
    </source>
</reference>
<keyword evidence="1" id="KW-1133">Transmembrane helix</keyword>
<feature type="transmembrane region" description="Helical" evidence="1">
    <location>
        <begin position="12"/>
        <end position="29"/>
    </location>
</feature>
<sequence length="328" mass="37231">MTEPTFPTTDFRLFCLTIVALTYTVLAVFKAGGRKGNTKTFYVQKYDKEGKPLPGTSELYTMDNNDEFSNFLTRVDAKGLKLIDNSSNAPDVITSLERVIPNGHYQIVHKGNTKTFHVQKYNKEGEPLSGSFERYTMANEDLFSKFLKRIDARGLVLTDDTDNEPDVITTLESVIPNGYYQISASYLLAIKKGVTWTQVEDKVIEEESLIAVQSFLAKNFNSPVKTFPRVMMKDEKTIMEWDGVLACKDITFLLECKHKMSEEHLKRIANRLTEFEKNVEKTDTPEFEQLIGQKCIGVACGSYFPESLRNKSIELGLAVVYPSGNRYK</sequence>
<comment type="caution">
    <text evidence="2">The sequence shown here is derived from an EMBL/GenBank/DDBJ whole genome shotgun (WGS) entry which is preliminary data.</text>
</comment>